<evidence type="ECO:0000256" key="1">
    <source>
        <dbReference type="ARBA" id="ARBA00005791"/>
    </source>
</evidence>
<dbReference type="PANTHER" id="PTHR13887">
    <property type="entry name" value="GLUTATHIONE S-TRANSFERASE KAPPA"/>
    <property type="match status" value="1"/>
</dbReference>
<dbReference type="PANTHER" id="PTHR13887:SF14">
    <property type="entry name" value="DISULFIDE BOND FORMATION PROTEIN D"/>
    <property type="match status" value="1"/>
</dbReference>
<feature type="domain" description="Thioredoxin-like fold" evidence="7">
    <location>
        <begin position="71"/>
        <end position="229"/>
    </location>
</feature>
<name>A0A7W3J135_9ACTN</name>
<dbReference type="InterPro" id="IPR036249">
    <property type="entry name" value="Thioredoxin-like_sf"/>
</dbReference>
<keyword evidence="6" id="KW-1133">Transmembrane helix</keyword>
<keyword evidence="6" id="KW-0812">Transmembrane</keyword>
<evidence type="ECO:0000256" key="2">
    <source>
        <dbReference type="ARBA" id="ARBA00022729"/>
    </source>
</evidence>
<dbReference type="EMBL" id="JACGXA010000001">
    <property type="protein sequence ID" value="MBA8804331.1"/>
    <property type="molecule type" value="Genomic_DNA"/>
</dbReference>
<reference evidence="8 9" key="1">
    <citation type="submission" date="2020-07" db="EMBL/GenBank/DDBJ databases">
        <title>Sequencing the genomes of 1000 actinobacteria strains.</title>
        <authorList>
            <person name="Klenk H.-P."/>
        </authorList>
    </citation>
    <scope>NUCLEOTIDE SEQUENCE [LARGE SCALE GENOMIC DNA]</scope>
    <source>
        <strain evidence="8 9">DSM 21349</strain>
    </source>
</reference>
<keyword evidence="3" id="KW-0560">Oxidoreductase</keyword>
<keyword evidence="8" id="KW-0413">Isomerase</keyword>
<dbReference type="Proteomes" id="UP000580910">
    <property type="component" value="Unassembled WGS sequence"/>
</dbReference>
<evidence type="ECO:0000256" key="4">
    <source>
        <dbReference type="ARBA" id="ARBA00023157"/>
    </source>
</evidence>
<keyword evidence="2" id="KW-0732">Signal</keyword>
<keyword evidence="5" id="KW-0676">Redox-active center</keyword>
<keyword evidence="6" id="KW-0472">Membrane</keyword>
<evidence type="ECO:0000256" key="5">
    <source>
        <dbReference type="ARBA" id="ARBA00023284"/>
    </source>
</evidence>
<feature type="transmembrane region" description="Helical" evidence="6">
    <location>
        <begin position="30"/>
        <end position="50"/>
    </location>
</feature>
<evidence type="ECO:0000313" key="8">
    <source>
        <dbReference type="EMBL" id="MBA8804331.1"/>
    </source>
</evidence>
<dbReference type="Pfam" id="PF13462">
    <property type="entry name" value="Thioredoxin_4"/>
    <property type="match status" value="1"/>
</dbReference>
<proteinExistence type="inferred from homology"/>
<evidence type="ECO:0000259" key="7">
    <source>
        <dbReference type="Pfam" id="PF13462"/>
    </source>
</evidence>
<keyword evidence="9" id="KW-1185">Reference proteome</keyword>
<evidence type="ECO:0000256" key="3">
    <source>
        <dbReference type="ARBA" id="ARBA00023002"/>
    </source>
</evidence>
<dbReference type="AlphaFoldDB" id="A0A7W3J135"/>
<accession>A0A7W3J135</accession>
<dbReference type="GO" id="GO:0016491">
    <property type="term" value="F:oxidoreductase activity"/>
    <property type="evidence" value="ECO:0007669"/>
    <property type="project" value="UniProtKB-KW"/>
</dbReference>
<dbReference type="SUPFAM" id="SSF52833">
    <property type="entry name" value="Thioredoxin-like"/>
    <property type="match status" value="1"/>
</dbReference>
<sequence>MSKKNREESRAERAAAALIAQQRRERRRNLMVVAAVAAVLVVVVVVGVVVQSRRDTAGAAATTPQGVTGGYSVVVGKASAPRTLTVYEDFQCPICREFESQTGTKLRAAVAAGKVRIDYRMVAFLDRASSTDYSSRALNAAAVVLDTSGVATFEKFHDLLYAHQPEEGSAGLTDDQLVQYAVQAGATESAVRPGIEGDDFHQWVVNATDQMSKNGVNGTPTVLVDGKPTGTTLAAAIQGALGAIS</sequence>
<protein>
    <submittedName>
        <fullName evidence="8">Protein-disulfide isomerase</fullName>
    </submittedName>
</protein>
<gene>
    <name evidence="8" type="ORF">FB382_002622</name>
</gene>
<keyword evidence="4" id="KW-1015">Disulfide bond</keyword>
<comment type="caution">
    <text evidence="8">The sequence shown here is derived from an EMBL/GenBank/DDBJ whole genome shotgun (WGS) entry which is preliminary data.</text>
</comment>
<dbReference type="InterPro" id="IPR012336">
    <property type="entry name" value="Thioredoxin-like_fold"/>
</dbReference>
<evidence type="ECO:0000313" key="9">
    <source>
        <dbReference type="Proteomes" id="UP000580910"/>
    </source>
</evidence>
<organism evidence="8 9">
    <name type="scientific">Nocardioides ginsengisegetis</name>
    <dbReference type="NCBI Taxonomy" id="661491"/>
    <lineage>
        <taxon>Bacteria</taxon>
        <taxon>Bacillati</taxon>
        <taxon>Actinomycetota</taxon>
        <taxon>Actinomycetes</taxon>
        <taxon>Propionibacteriales</taxon>
        <taxon>Nocardioidaceae</taxon>
        <taxon>Nocardioides</taxon>
    </lineage>
</organism>
<dbReference type="Gene3D" id="3.40.30.10">
    <property type="entry name" value="Glutaredoxin"/>
    <property type="match status" value="1"/>
</dbReference>
<comment type="similarity">
    <text evidence="1">Belongs to the thioredoxin family. DsbA subfamily.</text>
</comment>
<evidence type="ECO:0000256" key="6">
    <source>
        <dbReference type="SAM" id="Phobius"/>
    </source>
</evidence>
<dbReference type="GO" id="GO:0016853">
    <property type="term" value="F:isomerase activity"/>
    <property type="evidence" value="ECO:0007669"/>
    <property type="project" value="UniProtKB-KW"/>
</dbReference>
<dbReference type="RefSeq" id="WP_182539793.1">
    <property type="nucleotide sequence ID" value="NZ_JACGXA010000001.1"/>
</dbReference>